<dbReference type="Pfam" id="PF14821">
    <property type="entry name" value="Thr_synth_N"/>
    <property type="match status" value="1"/>
</dbReference>
<sequence>MRYVSTRGEAPALGFSDAVLAGLARDGGLYVPEAWPHFSPAEIKAMRGLSYADLAIRVLTPFLGGEIAPAVFERLVREAYAAFRHDAVCPLIQTGPNTFVLELFHGPTLAFKDVAMQLLARLMDHVLAERGERATIVGATSGDTGGAAIEAFAGRERTDIVILFPNGRVSPVQQRQMTTSTAANVHALAIEGNFDDCQGLLKDMFNDHGFRDAVSLSGVNSINWARIMAQIVYYFSSALSLGAPDRPVSFTVPTGNFGDIFAGYAAKRMGLPIERLVIATNDNDILARTLSSGEYRMKGVVATTSPSMDIQVSSNFERLLFEVSERNTETVRRYMNSLKQSGAFTIEANGLARIRAEFDAGRATQADVAETIRATLARSNYLLDPHTASGVHVAGLQSAGNTPMIVLGTAHPAKFPAAVEEASGIHPALPSWLADLMNSEEKYAVLPSDLKMVEDYVRRRSRAAR</sequence>
<name>A0ABS9QFT9_9HYPH</name>
<protein>
    <recommendedName>
        <fullName evidence="5 11">Threonine synthase</fullName>
        <ecNumber evidence="4 11">4.2.3.1</ecNumber>
    </recommendedName>
</protein>
<dbReference type="InterPro" id="IPR037158">
    <property type="entry name" value="Thr_synth_N_sf"/>
</dbReference>
<evidence type="ECO:0000259" key="13">
    <source>
        <dbReference type="Pfam" id="PF14821"/>
    </source>
</evidence>
<evidence type="ECO:0000256" key="4">
    <source>
        <dbReference type="ARBA" id="ARBA00013028"/>
    </source>
</evidence>
<comment type="cofactor">
    <cofactor evidence="1">
        <name>pyridoxal 5'-phosphate</name>
        <dbReference type="ChEBI" id="CHEBI:597326"/>
    </cofactor>
</comment>
<dbReference type="PROSITE" id="PS00165">
    <property type="entry name" value="DEHYDRATASE_SER_THR"/>
    <property type="match status" value="1"/>
</dbReference>
<dbReference type="Pfam" id="PF24857">
    <property type="entry name" value="THR4_C"/>
    <property type="match status" value="1"/>
</dbReference>
<dbReference type="InterPro" id="IPR051166">
    <property type="entry name" value="Threonine_Synthase"/>
</dbReference>
<comment type="caution">
    <text evidence="14">The sequence shown here is derived from an EMBL/GenBank/DDBJ whole genome shotgun (WGS) entry which is preliminary data.</text>
</comment>
<feature type="domain" description="Tryptophan synthase beta chain-like PALP" evidence="12">
    <location>
        <begin position="101"/>
        <end position="326"/>
    </location>
</feature>
<comment type="catalytic activity">
    <reaction evidence="10">
        <text>O-phospho-L-homoserine + H2O = L-threonine + phosphate</text>
        <dbReference type="Rhea" id="RHEA:10840"/>
        <dbReference type="ChEBI" id="CHEBI:15377"/>
        <dbReference type="ChEBI" id="CHEBI:43474"/>
        <dbReference type="ChEBI" id="CHEBI:57590"/>
        <dbReference type="ChEBI" id="CHEBI:57926"/>
        <dbReference type="EC" id="4.2.3.1"/>
    </reaction>
</comment>
<keyword evidence="6" id="KW-0028">Amino-acid biosynthesis</keyword>
<keyword evidence="9 14" id="KW-0456">Lyase</keyword>
<dbReference type="InterPro" id="IPR036052">
    <property type="entry name" value="TrpB-like_PALP_sf"/>
</dbReference>
<evidence type="ECO:0000256" key="3">
    <source>
        <dbReference type="ARBA" id="ARBA00005517"/>
    </source>
</evidence>
<dbReference type="InterPro" id="IPR001926">
    <property type="entry name" value="TrpB-like_PALP"/>
</dbReference>
<proteinExistence type="inferred from homology"/>
<evidence type="ECO:0000313" key="15">
    <source>
        <dbReference type="Proteomes" id="UP001201701"/>
    </source>
</evidence>
<reference evidence="14 15" key="1">
    <citation type="submission" date="2022-02" db="EMBL/GenBank/DDBJ databases">
        <title>Draft genome sequence of Mezorhizobium retamae strain IRAMC:0171 isolated from Retama raetam nodules.</title>
        <authorList>
            <person name="Bengaied R."/>
            <person name="Sbissi I."/>
            <person name="Huber K."/>
            <person name="Ghodbane F."/>
            <person name="Nouioui I."/>
            <person name="Tarhouni M."/>
            <person name="Gtari M."/>
        </authorList>
    </citation>
    <scope>NUCLEOTIDE SEQUENCE [LARGE SCALE GENOMIC DNA]</scope>
    <source>
        <strain evidence="14 15">IRAMC:0171</strain>
    </source>
</reference>
<dbReference type="NCBIfam" id="TIGR00260">
    <property type="entry name" value="thrC"/>
    <property type="match status" value="1"/>
</dbReference>
<dbReference type="RefSeq" id="WP_239366340.1">
    <property type="nucleotide sequence ID" value="NZ_JAKREW010000013.1"/>
</dbReference>
<dbReference type="SUPFAM" id="SSF53686">
    <property type="entry name" value="Tryptophan synthase beta subunit-like PLP-dependent enzymes"/>
    <property type="match status" value="1"/>
</dbReference>
<dbReference type="GO" id="GO:0004795">
    <property type="term" value="F:threonine synthase activity"/>
    <property type="evidence" value="ECO:0007669"/>
    <property type="project" value="UniProtKB-EC"/>
</dbReference>
<dbReference type="CDD" id="cd01560">
    <property type="entry name" value="Thr-synth_2"/>
    <property type="match status" value="1"/>
</dbReference>
<evidence type="ECO:0000256" key="6">
    <source>
        <dbReference type="ARBA" id="ARBA00022605"/>
    </source>
</evidence>
<dbReference type="PANTHER" id="PTHR42690">
    <property type="entry name" value="THREONINE SYNTHASE FAMILY MEMBER"/>
    <property type="match status" value="1"/>
</dbReference>
<dbReference type="Gene3D" id="3.40.50.1100">
    <property type="match status" value="2"/>
</dbReference>
<keyword evidence="15" id="KW-1185">Reference proteome</keyword>
<evidence type="ECO:0000256" key="8">
    <source>
        <dbReference type="ARBA" id="ARBA00022898"/>
    </source>
</evidence>
<dbReference type="PANTHER" id="PTHR42690:SF1">
    <property type="entry name" value="THREONINE SYNTHASE-LIKE 2"/>
    <property type="match status" value="1"/>
</dbReference>
<keyword evidence="8" id="KW-0663">Pyridoxal phosphate</keyword>
<comment type="pathway">
    <text evidence="2">Amino-acid biosynthesis; L-threonine biosynthesis; L-threonine from L-aspartate: step 5/5.</text>
</comment>
<evidence type="ECO:0000256" key="7">
    <source>
        <dbReference type="ARBA" id="ARBA00022697"/>
    </source>
</evidence>
<evidence type="ECO:0000256" key="5">
    <source>
        <dbReference type="ARBA" id="ARBA00018679"/>
    </source>
</evidence>
<evidence type="ECO:0000256" key="11">
    <source>
        <dbReference type="NCBIfam" id="TIGR00260"/>
    </source>
</evidence>
<dbReference type="InterPro" id="IPR029144">
    <property type="entry name" value="Thr_synth_N"/>
</dbReference>
<evidence type="ECO:0000256" key="10">
    <source>
        <dbReference type="ARBA" id="ARBA00049144"/>
    </source>
</evidence>
<evidence type="ECO:0000256" key="1">
    <source>
        <dbReference type="ARBA" id="ARBA00001933"/>
    </source>
</evidence>
<dbReference type="Proteomes" id="UP001201701">
    <property type="component" value="Unassembled WGS sequence"/>
</dbReference>
<accession>A0ABS9QFT9</accession>
<evidence type="ECO:0000256" key="2">
    <source>
        <dbReference type="ARBA" id="ARBA00004979"/>
    </source>
</evidence>
<evidence type="ECO:0000313" key="14">
    <source>
        <dbReference type="EMBL" id="MCG7506298.1"/>
    </source>
</evidence>
<dbReference type="InterPro" id="IPR000634">
    <property type="entry name" value="Ser/Thr_deHydtase_PyrdxlP-BS"/>
</dbReference>
<dbReference type="EC" id="4.2.3.1" evidence="4 11"/>
<evidence type="ECO:0000259" key="12">
    <source>
        <dbReference type="Pfam" id="PF00291"/>
    </source>
</evidence>
<feature type="domain" description="Threonine synthase N-terminal" evidence="13">
    <location>
        <begin position="2"/>
        <end position="80"/>
    </location>
</feature>
<gene>
    <name evidence="14" type="primary">thrC</name>
    <name evidence="14" type="ORF">L4923_14830</name>
</gene>
<dbReference type="Gene3D" id="3.90.1380.10">
    <property type="entry name" value="Threonine synthase, N-terminal domain"/>
    <property type="match status" value="1"/>
</dbReference>
<dbReference type="EMBL" id="JAKREW010000013">
    <property type="protein sequence ID" value="MCG7506298.1"/>
    <property type="molecule type" value="Genomic_DNA"/>
</dbReference>
<keyword evidence="7" id="KW-0791">Threonine biosynthesis</keyword>
<dbReference type="InterPro" id="IPR004450">
    <property type="entry name" value="Thr_synthase-like"/>
</dbReference>
<comment type="similarity">
    <text evidence="3">Belongs to the threonine synthase family.</text>
</comment>
<dbReference type="Pfam" id="PF00291">
    <property type="entry name" value="PALP"/>
    <property type="match status" value="1"/>
</dbReference>
<evidence type="ECO:0000256" key="9">
    <source>
        <dbReference type="ARBA" id="ARBA00023239"/>
    </source>
</evidence>
<organism evidence="14 15">
    <name type="scientific">Mesorhizobium retamae</name>
    <dbReference type="NCBI Taxonomy" id="2912854"/>
    <lineage>
        <taxon>Bacteria</taxon>
        <taxon>Pseudomonadati</taxon>
        <taxon>Pseudomonadota</taxon>
        <taxon>Alphaproteobacteria</taxon>
        <taxon>Hyphomicrobiales</taxon>
        <taxon>Phyllobacteriaceae</taxon>
        <taxon>Mesorhizobium</taxon>
    </lineage>
</organism>